<dbReference type="RefSeq" id="WP_127734361.1">
    <property type="nucleotide sequence ID" value="NZ_CAJCKN010000032.1"/>
</dbReference>
<dbReference type="GeneID" id="87619229"/>
<dbReference type="Proteomes" id="UP000288024">
    <property type="component" value="Unassembled WGS sequence"/>
</dbReference>
<sequence length="53" mass="6425">MSRILRELVDRRKHYIIDSLIAANHYKKGEQHLYELTLTDLEIEFARLKNIKE</sequence>
<comment type="caution">
    <text evidence="1">The sequence shown here is derived from an EMBL/GenBank/DDBJ whole genome shotgun (WGS) entry which is preliminary data.</text>
</comment>
<accession>A0A437KFZ1</accession>
<protein>
    <submittedName>
        <fullName evidence="1">Fur-regulated basic protein FbpA</fullName>
    </submittedName>
</protein>
<evidence type="ECO:0000313" key="2">
    <source>
        <dbReference type="Proteomes" id="UP000288024"/>
    </source>
</evidence>
<keyword evidence="2" id="KW-1185">Reference proteome</keyword>
<dbReference type="EMBL" id="RZTZ01000001">
    <property type="protein sequence ID" value="RVT66985.1"/>
    <property type="molecule type" value="Genomic_DNA"/>
</dbReference>
<evidence type="ECO:0000313" key="1">
    <source>
        <dbReference type="EMBL" id="RVT66985.1"/>
    </source>
</evidence>
<dbReference type="InterPro" id="IPR025072">
    <property type="entry name" value="Fur_reg_FbpA"/>
</dbReference>
<reference evidence="1 2" key="1">
    <citation type="submission" date="2019-01" db="EMBL/GenBank/DDBJ databases">
        <title>Bacillus sp. M5HDSG1-1, whole genome shotgun sequence.</title>
        <authorList>
            <person name="Tuo L."/>
        </authorList>
    </citation>
    <scope>NUCLEOTIDE SEQUENCE [LARGE SCALE GENOMIC DNA]</scope>
    <source>
        <strain evidence="1 2">M5HDSG1-1</strain>
    </source>
</reference>
<dbReference type="AlphaFoldDB" id="A0A437KFZ1"/>
<proteinExistence type="predicted"/>
<gene>
    <name evidence="1" type="primary">fbpA</name>
    <name evidence="1" type="ORF">EM808_00400</name>
</gene>
<organism evidence="1 2">
    <name type="scientific">Niallia taxi</name>
    <dbReference type="NCBI Taxonomy" id="2499688"/>
    <lineage>
        <taxon>Bacteria</taxon>
        <taxon>Bacillati</taxon>
        <taxon>Bacillota</taxon>
        <taxon>Bacilli</taxon>
        <taxon>Bacillales</taxon>
        <taxon>Bacillaceae</taxon>
        <taxon>Niallia</taxon>
    </lineage>
</organism>
<dbReference type="Pfam" id="PF13076">
    <property type="entry name" value="Fur_reg_FbpA"/>
    <property type="match status" value="1"/>
</dbReference>
<name>A0A437KFZ1_9BACI</name>